<evidence type="ECO:0000313" key="4">
    <source>
        <dbReference type="Proteomes" id="UP000320623"/>
    </source>
</evidence>
<dbReference type="InterPro" id="IPR005269">
    <property type="entry name" value="LOG"/>
</dbReference>
<dbReference type="EMBL" id="FAOO01000010">
    <property type="protein sequence ID" value="CUU06524.1"/>
    <property type="molecule type" value="Genomic_DNA"/>
</dbReference>
<dbReference type="GO" id="GO:0009691">
    <property type="term" value="P:cytokinin biosynthetic process"/>
    <property type="evidence" value="ECO:0007669"/>
    <property type="project" value="UniProtKB-UniRule"/>
</dbReference>
<dbReference type="InterPro" id="IPR052341">
    <property type="entry name" value="LOG_family_nucleotidases"/>
</dbReference>
<dbReference type="NCBIfam" id="TIGR00730">
    <property type="entry name" value="Rossman fold protein, TIGR00730 family"/>
    <property type="match status" value="1"/>
</dbReference>
<proteinExistence type="inferred from homology"/>
<dbReference type="RefSeq" id="WP_235894718.1">
    <property type="nucleotide sequence ID" value="NZ_FAOO01000010.1"/>
</dbReference>
<dbReference type="Proteomes" id="UP000320623">
    <property type="component" value="Unassembled WGS sequence"/>
</dbReference>
<evidence type="ECO:0000313" key="3">
    <source>
        <dbReference type="EMBL" id="CUU06524.1"/>
    </source>
</evidence>
<dbReference type="EC" id="3.2.2.n1" evidence="2"/>
<sequence length="296" mass="34296">MINKNLNEMSKEEVKEALNSNKQPIKAYKNLKFLNSPDARALRILAEYLEPLSRFKRYQIVDTIVFFGSARTKPMKEVRAKLKEIENRIKEFETKGKDVPLSLLEERKKAEVELYMSRYYEDAVELARLITEWSKGLGDANGRRFVVCSGGGPGIMEAANRGAAKAKGISIGLNISLPYEQKINPYITNELIFEFHYFFMRKFWFVYLAKALVIFPGGYGTLDELFEVLTLLQTGKIKKKLLVLVYGTEYWRKIVNFDAMVEYGVIDKDDLKLFKFVDSPVEAFEYLKNELTKHYL</sequence>
<dbReference type="GO" id="GO:0008714">
    <property type="term" value="F:AMP nucleosidase activity"/>
    <property type="evidence" value="ECO:0007669"/>
    <property type="project" value="UniProtKB-EC"/>
</dbReference>
<keyword evidence="2" id="KW-0203">Cytokinin biosynthesis</keyword>
<dbReference type="SUPFAM" id="SSF102405">
    <property type="entry name" value="MCP/YpsA-like"/>
    <property type="match status" value="1"/>
</dbReference>
<gene>
    <name evidence="3" type="ORF">JGI1_01539</name>
</gene>
<dbReference type="InterPro" id="IPR031100">
    <property type="entry name" value="LOG_fam"/>
</dbReference>
<organism evidence="3 4">
    <name type="scientific">Candidatus Thermokryptus mobilis</name>
    <dbReference type="NCBI Taxonomy" id="1643428"/>
    <lineage>
        <taxon>Bacteria</taxon>
        <taxon>Pseudomonadati</taxon>
        <taxon>Candidatus Kryptoniota</taxon>
        <taxon>Candidatus Thermokryptus</taxon>
    </lineage>
</organism>
<dbReference type="STRING" id="1643428.GCA_001442855_01506"/>
<name>A0A0S4N5P8_9BACT</name>
<evidence type="ECO:0000256" key="1">
    <source>
        <dbReference type="ARBA" id="ARBA00000274"/>
    </source>
</evidence>
<dbReference type="Gene3D" id="3.40.50.450">
    <property type="match status" value="1"/>
</dbReference>
<evidence type="ECO:0000256" key="2">
    <source>
        <dbReference type="RuleBase" id="RU363015"/>
    </source>
</evidence>
<protein>
    <recommendedName>
        <fullName evidence="2">Cytokinin riboside 5'-monophosphate phosphoribohydrolase</fullName>
        <ecNumber evidence="2">3.2.2.n1</ecNumber>
    </recommendedName>
</protein>
<keyword evidence="2" id="KW-0378">Hydrolase</keyword>
<dbReference type="AlphaFoldDB" id="A0A0S4N5P8"/>
<reference evidence="4" key="1">
    <citation type="submission" date="2015-11" db="EMBL/GenBank/DDBJ databases">
        <authorList>
            <person name="Varghese N."/>
        </authorList>
    </citation>
    <scope>NUCLEOTIDE SEQUENCE [LARGE SCALE GENOMIC DNA]</scope>
</reference>
<comment type="similarity">
    <text evidence="2">Belongs to the LOG family.</text>
</comment>
<accession>A0A0S4N5P8</accession>
<dbReference type="PANTHER" id="PTHR43393:SF3">
    <property type="entry name" value="LYSINE DECARBOXYLASE-LIKE PROTEIN"/>
    <property type="match status" value="1"/>
</dbReference>
<keyword evidence="4" id="KW-1185">Reference proteome</keyword>
<dbReference type="Pfam" id="PF03641">
    <property type="entry name" value="Lysine_decarbox"/>
    <property type="match status" value="1"/>
</dbReference>
<comment type="catalytic activity">
    <reaction evidence="1">
        <text>AMP + H2O = D-ribose 5-phosphate + adenine</text>
        <dbReference type="Rhea" id="RHEA:20129"/>
        <dbReference type="ChEBI" id="CHEBI:15377"/>
        <dbReference type="ChEBI" id="CHEBI:16708"/>
        <dbReference type="ChEBI" id="CHEBI:78346"/>
        <dbReference type="ChEBI" id="CHEBI:456215"/>
        <dbReference type="EC" id="3.2.2.4"/>
    </reaction>
</comment>
<dbReference type="GO" id="GO:0005829">
    <property type="term" value="C:cytosol"/>
    <property type="evidence" value="ECO:0007669"/>
    <property type="project" value="TreeGrafter"/>
</dbReference>
<dbReference type="PANTHER" id="PTHR43393">
    <property type="entry name" value="CYTOKININ RIBOSIDE 5'-MONOPHOSPHATE PHOSPHORIBOHYDROLASE"/>
    <property type="match status" value="1"/>
</dbReference>